<reference evidence="1" key="1">
    <citation type="submission" date="2018-02" db="EMBL/GenBank/DDBJ databases">
        <title>Rhizophora mucronata_Transcriptome.</title>
        <authorList>
            <person name="Meera S.P."/>
            <person name="Sreeshan A."/>
            <person name="Augustine A."/>
        </authorList>
    </citation>
    <scope>NUCLEOTIDE SEQUENCE</scope>
    <source>
        <tissue evidence="1">Leaf</tissue>
    </source>
</reference>
<evidence type="ECO:0000313" key="1">
    <source>
        <dbReference type="EMBL" id="MBW83747.1"/>
    </source>
</evidence>
<organism evidence="1">
    <name type="scientific">Rhizophora mucronata</name>
    <name type="common">Asiatic mangrove</name>
    <dbReference type="NCBI Taxonomy" id="61149"/>
    <lineage>
        <taxon>Eukaryota</taxon>
        <taxon>Viridiplantae</taxon>
        <taxon>Streptophyta</taxon>
        <taxon>Embryophyta</taxon>
        <taxon>Tracheophyta</taxon>
        <taxon>Spermatophyta</taxon>
        <taxon>Magnoliopsida</taxon>
        <taxon>eudicotyledons</taxon>
        <taxon>Gunneridae</taxon>
        <taxon>Pentapetalae</taxon>
        <taxon>rosids</taxon>
        <taxon>fabids</taxon>
        <taxon>Malpighiales</taxon>
        <taxon>Rhizophoraceae</taxon>
        <taxon>Rhizophora</taxon>
    </lineage>
</organism>
<protein>
    <submittedName>
        <fullName evidence="1">Uncharacterized protein</fullName>
    </submittedName>
</protein>
<dbReference type="AlphaFoldDB" id="A0A2P2IRD6"/>
<name>A0A2P2IRD6_RHIMU</name>
<proteinExistence type="predicted"/>
<accession>A0A2P2IRD6</accession>
<dbReference type="EMBL" id="GGEC01003264">
    <property type="protein sequence ID" value="MBW83747.1"/>
    <property type="molecule type" value="Transcribed_RNA"/>
</dbReference>
<sequence>MILLWIVGLLILPAFIAWEWICLSWCMDLQLSRRRNICVFSLERMWVVGWQN</sequence>